<name>A0AC34R966_9BILA</name>
<dbReference type="Proteomes" id="UP000887576">
    <property type="component" value="Unplaced"/>
</dbReference>
<reference evidence="2" key="1">
    <citation type="submission" date="2022-11" db="UniProtKB">
        <authorList>
            <consortium name="WormBaseParasite"/>
        </authorList>
    </citation>
    <scope>IDENTIFICATION</scope>
</reference>
<evidence type="ECO:0000313" key="1">
    <source>
        <dbReference type="Proteomes" id="UP000887576"/>
    </source>
</evidence>
<sequence length="120" mass="13216">MTNEILESISVLCPRLKKLSLLNCDGCDNNGIIAFVSNFKERLSKNLEVSDGNKEGGEGMSVVDGKEVRQRMKGMNLLQTSNVMTGALRQVYSFHSFPNFFSINNTHPLPAPSLPTTIDP</sequence>
<dbReference type="WBParaSite" id="JU765_v2.g4582.t1">
    <property type="protein sequence ID" value="JU765_v2.g4582.t1"/>
    <property type="gene ID" value="JU765_v2.g4582"/>
</dbReference>
<protein>
    <submittedName>
        <fullName evidence="2">Uncharacterized protein</fullName>
    </submittedName>
</protein>
<organism evidence="1 2">
    <name type="scientific">Panagrolaimus sp. JU765</name>
    <dbReference type="NCBI Taxonomy" id="591449"/>
    <lineage>
        <taxon>Eukaryota</taxon>
        <taxon>Metazoa</taxon>
        <taxon>Ecdysozoa</taxon>
        <taxon>Nematoda</taxon>
        <taxon>Chromadorea</taxon>
        <taxon>Rhabditida</taxon>
        <taxon>Tylenchina</taxon>
        <taxon>Panagrolaimomorpha</taxon>
        <taxon>Panagrolaimoidea</taxon>
        <taxon>Panagrolaimidae</taxon>
        <taxon>Panagrolaimus</taxon>
    </lineage>
</organism>
<evidence type="ECO:0000313" key="2">
    <source>
        <dbReference type="WBParaSite" id="JU765_v2.g4582.t1"/>
    </source>
</evidence>
<proteinExistence type="predicted"/>
<accession>A0AC34R966</accession>